<evidence type="ECO:0000259" key="3">
    <source>
        <dbReference type="PROSITE" id="PS50994"/>
    </source>
</evidence>
<dbReference type="Pfam" id="PF17921">
    <property type="entry name" value="Integrase_H2C2"/>
    <property type="match status" value="1"/>
</dbReference>
<dbReference type="Pfam" id="PF17919">
    <property type="entry name" value="RT_RNaseH_2"/>
    <property type="match status" value="1"/>
</dbReference>
<accession>A0A4Y9ZW89</accession>
<dbReference type="InterPro" id="IPR041588">
    <property type="entry name" value="Integrase_H2C2"/>
</dbReference>
<dbReference type="SUPFAM" id="SSF53098">
    <property type="entry name" value="Ribonuclease H-like"/>
    <property type="match status" value="1"/>
</dbReference>
<dbReference type="PANTHER" id="PTHR37984:SF5">
    <property type="entry name" value="PROTEIN NYNRIN-LIKE"/>
    <property type="match status" value="1"/>
</dbReference>
<evidence type="ECO:0000313" key="5">
    <source>
        <dbReference type="Proteomes" id="UP000298061"/>
    </source>
</evidence>
<dbReference type="STRING" id="135208.A0A4Y9ZW89"/>
<dbReference type="Gene3D" id="3.30.70.270">
    <property type="match status" value="1"/>
</dbReference>
<dbReference type="Proteomes" id="UP000298061">
    <property type="component" value="Unassembled WGS sequence"/>
</dbReference>
<name>A0A4Y9ZW89_9AGAM</name>
<dbReference type="InterPro" id="IPR041577">
    <property type="entry name" value="RT_RNaseH_2"/>
</dbReference>
<dbReference type="GO" id="GO:0015074">
    <property type="term" value="P:DNA integration"/>
    <property type="evidence" value="ECO:0007669"/>
    <property type="project" value="InterPro"/>
</dbReference>
<feature type="domain" description="Integrase catalytic" evidence="3">
    <location>
        <begin position="537"/>
        <end position="671"/>
    </location>
</feature>
<evidence type="ECO:0000256" key="2">
    <source>
        <dbReference type="ARBA" id="ARBA00023268"/>
    </source>
</evidence>
<comment type="caution">
    <text evidence="4">The sequence shown here is derived from an EMBL/GenBank/DDBJ whole genome shotgun (WGS) entry which is preliminary data.</text>
</comment>
<evidence type="ECO:0000313" key="4">
    <source>
        <dbReference type="EMBL" id="TFY78454.1"/>
    </source>
</evidence>
<dbReference type="Gene3D" id="1.10.340.70">
    <property type="match status" value="1"/>
</dbReference>
<reference evidence="4 5" key="1">
    <citation type="submission" date="2019-02" db="EMBL/GenBank/DDBJ databases">
        <title>Genome sequencing of the rare red list fungi Hericium alpestre (H. flagellum).</title>
        <authorList>
            <person name="Buettner E."/>
            <person name="Kellner H."/>
        </authorList>
    </citation>
    <scope>NUCLEOTIDE SEQUENCE [LARGE SCALE GENOMIC DNA]</scope>
    <source>
        <strain evidence="4 5">DSM 108284</strain>
    </source>
</reference>
<dbReference type="GO" id="GO:0005634">
    <property type="term" value="C:nucleus"/>
    <property type="evidence" value="ECO:0007669"/>
    <property type="project" value="UniProtKB-ARBA"/>
</dbReference>
<evidence type="ECO:0000256" key="1">
    <source>
        <dbReference type="ARBA" id="ARBA00022884"/>
    </source>
</evidence>
<keyword evidence="5" id="KW-1185">Reference proteome</keyword>
<dbReference type="OrthoDB" id="3186349at2759"/>
<dbReference type="InterPro" id="IPR012337">
    <property type="entry name" value="RNaseH-like_sf"/>
</dbReference>
<dbReference type="SUPFAM" id="SSF56672">
    <property type="entry name" value="DNA/RNA polymerases"/>
    <property type="match status" value="1"/>
</dbReference>
<gene>
    <name evidence="4" type="ORF">EWM64_g5561</name>
</gene>
<dbReference type="EMBL" id="SFCI01000678">
    <property type="protein sequence ID" value="TFY78454.1"/>
    <property type="molecule type" value="Genomic_DNA"/>
</dbReference>
<dbReference type="InterPro" id="IPR050951">
    <property type="entry name" value="Retrovirus_Pol_polyprotein"/>
</dbReference>
<dbReference type="Gene3D" id="3.30.420.10">
    <property type="entry name" value="Ribonuclease H-like superfamily/Ribonuclease H"/>
    <property type="match status" value="1"/>
</dbReference>
<dbReference type="GO" id="GO:0003824">
    <property type="term" value="F:catalytic activity"/>
    <property type="evidence" value="ECO:0007669"/>
    <property type="project" value="UniProtKB-KW"/>
</dbReference>
<sequence length="671" mass="76337">MTTFQTPFGPKRLVTLLMGWTNSVPIFHDDVTKILQPEIPAVTMPYIDDVPIKGPATCYELPGRKFETIPWNPGIRRFVWEHFQGANRVVQHMKYCGGTFLGKKTVLCTLEMIVVGHRCMLEGRLPELSNLAKVSNWQPCTDLSDVRTFLGTIGVARIFIKNFSKRAHHLVRLTHKDTPFEFSPDQLATQEDLKHALLASPALQVIDYQSPASVILGVDTSYIAIGYLLCQQDVDDPKVHRYARFSSITLNDREAHFSQPKLELYGLYRSLRMLKLWLIGIRSLIIKVDAWYISGMLNNPDLAPSTSMNHWIVGILMFQFTLVHVPGKKHGPDGLSRCCPQEDDAPELDDDFDDWVDRAYGFVHMINVPQIGCDCPQLAQQLISTNVAAGDVVAPPLQDHLASYADVPRSEKSLLTDAWLHTVTDFLLHPIHPDGLTDWEYARFLRYCHDFFMKGGHLWKCDQKTMHKLVLPPPGRWAALIETHESAGHRGVAATALLLAVHFWWPFMGSDVAWFVCSCHICQAFQIRKVLIPPTVAVPTPLFAKMYMDTMHLPKSNNMQYLVQGRCSVSHFPEWHMLCKERSEHIMDWIYQDILCRWGMLTEIVSDNSGPFVKALTQLEMKYHIRHIRISGYNSRANGIAEHAHFDVCQALIKAADGVEKNWSYSAHSVF</sequence>
<dbReference type="InterPro" id="IPR043128">
    <property type="entry name" value="Rev_trsase/Diguanyl_cyclase"/>
</dbReference>
<dbReference type="PANTHER" id="PTHR37984">
    <property type="entry name" value="PROTEIN CBG26694"/>
    <property type="match status" value="1"/>
</dbReference>
<dbReference type="InterPro" id="IPR001584">
    <property type="entry name" value="Integrase_cat-core"/>
</dbReference>
<organism evidence="4 5">
    <name type="scientific">Hericium alpestre</name>
    <dbReference type="NCBI Taxonomy" id="135208"/>
    <lineage>
        <taxon>Eukaryota</taxon>
        <taxon>Fungi</taxon>
        <taxon>Dikarya</taxon>
        <taxon>Basidiomycota</taxon>
        <taxon>Agaricomycotina</taxon>
        <taxon>Agaricomycetes</taxon>
        <taxon>Russulales</taxon>
        <taxon>Hericiaceae</taxon>
        <taxon>Hericium</taxon>
    </lineage>
</organism>
<dbReference type="InterPro" id="IPR036397">
    <property type="entry name" value="RNaseH_sf"/>
</dbReference>
<dbReference type="AlphaFoldDB" id="A0A4Y9ZW89"/>
<dbReference type="InterPro" id="IPR043502">
    <property type="entry name" value="DNA/RNA_pol_sf"/>
</dbReference>
<proteinExistence type="predicted"/>
<dbReference type="PROSITE" id="PS50994">
    <property type="entry name" value="INTEGRASE"/>
    <property type="match status" value="1"/>
</dbReference>
<keyword evidence="2" id="KW-0511">Multifunctional enzyme</keyword>
<keyword evidence="1" id="KW-0694">RNA-binding</keyword>
<protein>
    <recommendedName>
        <fullName evidence="3">Integrase catalytic domain-containing protein</fullName>
    </recommendedName>
</protein>
<dbReference type="GO" id="GO:0003723">
    <property type="term" value="F:RNA binding"/>
    <property type="evidence" value="ECO:0007669"/>
    <property type="project" value="UniProtKB-KW"/>
</dbReference>